<feature type="transmembrane region" description="Helical" evidence="1">
    <location>
        <begin position="762"/>
        <end position="787"/>
    </location>
</feature>
<feature type="transmembrane region" description="Helical" evidence="1">
    <location>
        <begin position="589"/>
        <end position="609"/>
    </location>
</feature>
<feature type="transmembrane region" description="Helical" evidence="1">
    <location>
        <begin position="242"/>
        <end position="268"/>
    </location>
</feature>
<keyword evidence="1" id="KW-0812">Transmembrane</keyword>
<feature type="transmembrane region" description="Helical" evidence="1">
    <location>
        <begin position="387"/>
        <end position="409"/>
    </location>
</feature>
<feature type="transmembrane region" description="Helical" evidence="1">
    <location>
        <begin position="325"/>
        <end position="345"/>
    </location>
</feature>
<evidence type="ECO:0008006" key="4">
    <source>
        <dbReference type="Google" id="ProtNLM"/>
    </source>
</evidence>
<keyword evidence="3" id="KW-1185">Reference proteome</keyword>
<keyword evidence="1" id="KW-0472">Membrane</keyword>
<feature type="transmembrane region" description="Helical" evidence="1">
    <location>
        <begin position="684"/>
        <end position="711"/>
    </location>
</feature>
<evidence type="ECO:0000256" key="1">
    <source>
        <dbReference type="SAM" id="Phobius"/>
    </source>
</evidence>
<evidence type="ECO:0000313" key="2">
    <source>
        <dbReference type="EMBL" id="MFC7152716.1"/>
    </source>
</evidence>
<feature type="transmembrane region" description="Helical" evidence="1">
    <location>
        <begin position="448"/>
        <end position="465"/>
    </location>
</feature>
<protein>
    <recommendedName>
        <fullName evidence="4">ABC-2 family transporter</fullName>
    </recommendedName>
</protein>
<feature type="transmembrane region" description="Helical" evidence="1">
    <location>
        <begin position="718"/>
        <end position="737"/>
    </location>
</feature>
<organism evidence="2 3">
    <name type="scientific">Cohnella cellulosilytica</name>
    <dbReference type="NCBI Taxonomy" id="986710"/>
    <lineage>
        <taxon>Bacteria</taxon>
        <taxon>Bacillati</taxon>
        <taxon>Bacillota</taxon>
        <taxon>Bacilli</taxon>
        <taxon>Bacillales</taxon>
        <taxon>Paenibacillaceae</taxon>
        <taxon>Cohnella</taxon>
    </lineage>
</organism>
<accession>A0ABW2FKV6</accession>
<reference evidence="3" key="1">
    <citation type="journal article" date="2019" name="Int. J. Syst. Evol. Microbiol.">
        <title>The Global Catalogue of Microorganisms (GCM) 10K type strain sequencing project: providing services to taxonomists for standard genome sequencing and annotation.</title>
        <authorList>
            <consortium name="The Broad Institute Genomics Platform"/>
            <consortium name="The Broad Institute Genome Sequencing Center for Infectious Disease"/>
            <person name="Wu L."/>
            <person name="Ma J."/>
        </authorList>
    </citation>
    <scope>NUCLEOTIDE SEQUENCE [LARGE SCALE GENOMIC DNA]</scope>
    <source>
        <strain evidence="3">KCTC 12907</strain>
    </source>
</reference>
<keyword evidence="1" id="KW-1133">Transmembrane helix</keyword>
<feature type="transmembrane region" description="Helical" evidence="1">
    <location>
        <begin position="188"/>
        <end position="215"/>
    </location>
</feature>
<dbReference type="RefSeq" id="WP_378050311.1">
    <property type="nucleotide sequence ID" value="NZ_JBHMDN010000025.1"/>
</dbReference>
<sequence>MKWFQKRLLIVLIPILLLGTGYLYVKEQMNNNGFLIRSMDAYRQAESEYANLPMDQAYEKIRRLNTQLKAYQVIVNAAGNPDNPVLSEEIRRIKQQSPTIMEAFANSGYNKMLDKLSQDTYISELLLNQYEAIRGYKDYLQGIQKRSDEMLGVSIFQDAHSFSYRNIVKTPKDFVSMQDLPLQPGPEWGIVSATTFSIMDGFMVLLLFLLCIYLFQYEKDSGIVRLIRSTAKGRFPLVSAKLVALISMSVILTVFFYGIVLLLAQYLYGLGDLSRYVQSMEAFRFCNLPLTVGQYLVMFFICKIVANILVALAISVLFQVFSNVALVYGGLLSFFAWQYLSFRYIHPLSSLQLLKYINVFSFYDAYGLLAVYKNLNIGGYPVWYPRIMAISALVLILLLTVVCITFYMLKSPIATTSRLIGWMARQLLKLRKPPSSVSLLRHEWYKQLFTGKMYIILALALLIGYQDLNKKDLTFNEEDGIYNRYMDMLEGSLNQRKISYILEEQRLFDDLPLQYERIMKQYGEGGLSPAEYMEKKGELDLFSLKERAFSRVYSQYQHLVELKETRDINGSFLNELTTNYLFGNAYRDLINGLIYTILLVASLSVMFPMDYQNGMVTIIRGTRKGRLPLFLVKHVIAVIVAMFFLIVLYMPAVFNTLRSYPAIDWGAPIQSMTLFGHLKDSLSVLEFACGVFGLQISGAMLVCACTLYLSILVRKRATALLVASIAFVIPFVIQLAGLEEIHRYTFSGFFVLFGVFTELDSFLALGVYTGLLMGVSAFACILAWLKYTNPDRRKVRMNASFFKRHSQKLQ</sequence>
<comment type="caution">
    <text evidence="2">The sequence shown here is derived from an EMBL/GenBank/DDBJ whole genome shotgun (WGS) entry which is preliminary data.</text>
</comment>
<proteinExistence type="predicted"/>
<gene>
    <name evidence="2" type="ORF">ACFQMJ_29625</name>
</gene>
<dbReference type="EMBL" id="JBHTAI010000025">
    <property type="protein sequence ID" value="MFC7152716.1"/>
    <property type="molecule type" value="Genomic_DNA"/>
</dbReference>
<name>A0ABW2FKV6_9BACL</name>
<evidence type="ECO:0000313" key="3">
    <source>
        <dbReference type="Proteomes" id="UP001596378"/>
    </source>
</evidence>
<dbReference type="Proteomes" id="UP001596378">
    <property type="component" value="Unassembled WGS sequence"/>
</dbReference>
<feature type="transmembrane region" description="Helical" evidence="1">
    <location>
        <begin position="630"/>
        <end position="650"/>
    </location>
</feature>
<feature type="transmembrane region" description="Helical" evidence="1">
    <location>
        <begin position="295"/>
        <end position="318"/>
    </location>
</feature>